<organism evidence="10 11">
    <name type="scientific">Polaromonas aquatica</name>
    <dbReference type="NCBI Taxonomy" id="332657"/>
    <lineage>
        <taxon>Bacteria</taxon>
        <taxon>Pseudomonadati</taxon>
        <taxon>Pseudomonadota</taxon>
        <taxon>Betaproteobacteria</taxon>
        <taxon>Burkholderiales</taxon>
        <taxon>Comamonadaceae</taxon>
        <taxon>Polaromonas</taxon>
    </lineage>
</organism>
<dbReference type="CDD" id="cd11572">
    <property type="entry name" value="RlmI_M_like"/>
    <property type="match status" value="1"/>
</dbReference>
<feature type="domain" description="PUA" evidence="9">
    <location>
        <begin position="2"/>
        <end position="85"/>
    </location>
</feature>
<evidence type="ECO:0000313" key="10">
    <source>
        <dbReference type="EMBL" id="MFC6283251.1"/>
    </source>
</evidence>
<name>A0ABW1U3H6_9BURK</name>
<keyword evidence="7" id="KW-0694">RNA-binding</keyword>
<dbReference type="GO" id="GO:0008168">
    <property type="term" value="F:methyltransferase activity"/>
    <property type="evidence" value="ECO:0007669"/>
    <property type="project" value="UniProtKB-KW"/>
</dbReference>
<gene>
    <name evidence="10" type="ORF">ACFQND_18660</name>
</gene>
<comment type="subcellular location">
    <subcellularLocation>
        <location evidence="1">Cytoplasm</location>
    </subcellularLocation>
</comment>
<evidence type="ECO:0000256" key="7">
    <source>
        <dbReference type="ARBA" id="ARBA00022884"/>
    </source>
</evidence>
<dbReference type="RefSeq" id="WP_371436991.1">
    <property type="nucleotide sequence ID" value="NZ_JBHSRS010000082.1"/>
</dbReference>
<evidence type="ECO:0000259" key="9">
    <source>
        <dbReference type="SMART" id="SM00359"/>
    </source>
</evidence>
<dbReference type="InterPro" id="IPR029063">
    <property type="entry name" value="SAM-dependent_MTases_sf"/>
</dbReference>
<keyword evidence="11" id="KW-1185">Reference proteome</keyword>
<evidence type="ECO:0000256" key="3">
    <source>
        <dbReference type="ARBA" id="ARBA00022552"/>
    </source>
</evidence>
<dbReference type="Gene3D" id="3.40.50.150">
    <property type="entry name" value="Vaccinia Virus protein VP39"/>
    <property type="match status" value="1"/>
</dbReference>
<dbReference type="Pfam" id="PF17785">
    <property type="entry name" value="PUA_3"/>
    <property type="match status" value="1"/>
</dbReference>
<dbReference type="Proteomes" id="UP001596270">
    <property type="component" value="Unassembled WGS sequence"/>
</dbReference>
<dbReference type="PANTHER" id="PTHR42873:SF1">
    <property type="entry name" value="S-ADENOSYLMETHIONINE-DEPENDENT METHYLTRANSFERASE DOMAIN-CONTAINING PROTEIN"/>
    <property type="match status" value="1"/>
</dbReference>
<evidence type="ECO:0000256" key="8">
    <source>
        <dbReference type="ARBA" id="ARBA00038091"/>
    </source>
</evidence>
<dbReference type="Gene3D" id="2.30.130.10">
    <property type="entry name" value="PUA domain"/>
    <property type="match status" value="1"/>
</dbReference>
<evidence type="ECO:0000256" key="5">
    <source>
        <dbReference type="ARBA" id="ARBA00022679"/>
    </source>
</evidence>
<keyword evidence="3" id="KW-0698">rRNA processing</keyword>
<dbReference type="EC" id="2.1.1.-" evidence="10"/>
<dbReference type="GO" id="GO:0032259">
    <property type="term" value="P:methylation"/>
    <property type="evidence" value="ECO:0007669"/>
    <property type="project" value="UniProtKB-KW"/>
</dbReference>
<keyword evidence="6" id="KW-0949">S-adenosyl-L-methionine</keyword>
<evidence type="ECO:0000256" key="1">
    <source>
        <dbReference type="ARBA" id="ARBA00004496"/>
    </source>
</evidence>
<evidence type="ECO:0000256" key="2">
    <source>
        <dbReference type="ARBA" id="ARBA00022490"/>
    </source>
</evidence>
<sequence>MKSIRLREGKDRSLLRRHPWIFDGAIAKGGGDAGETVRVESHEGRFLGWAAFSPTSKIRARVWSFDESEHIDASFFIARIKSAVEARRLFDIKSDGLRLVHGESDGLPGLVVDRYGDTLVAQFSSCGTERWKSVIVQALLAQTGLTRLYERSDASVRSLEGLPEATGWLAGGPAPTLVASRTSLPPEGADFPRGGPSENRGDTEIIITEHDWKLSLDIAEGHKTGFYLDQRDSRQKFAAYARRLQFKRVLNCYCYTGGFTVAALAGGAAHVTSIDSSGPAIERAAANVALNGFDASRTTMQDADVNASLRQFLTQGRTFDAIVLDPPKFAPTAAHAERAARAYKDINRLALSILEPGGVLFTYSCSGGISADLFHKIVASAGMDAQVDAFISERMGGAPDHPMTVTFPEGEYLKGLVLLKK</sequence>
<dbReference type="PROSITE" id="PS50890">
    <property type="entry name" value="PUA"/>
    <property type="match status" value="1"/>
</dbReference>
<reference evidence="11" key="1">
    <citation type="journal article" date="2019" name="Int. J. Syst. Evol. Microbiol.">
        <title>The Global Catalogue of Microorganisms (GCM) 10K type strain sequencing project: providing services to taxonomists for standard genome sequencing and annotation.</title>
        <authorList>
            <consortium name="The Broad Institute Genomics Platform"/>
            <consortium name="The Broad Institute Genome Sequencing Center for Infectious Disease"/>
            <person name="Wu L."/>
            <person name="Ma J."/>
        </authorList>
    </citation>
    <scope>NUCLEOTIDE SEQUENCE [LARGE SCALE GENOMIC DNA]</scope>
    <source>
        <strain evidence="11">CCUG 39402</strain>
    </source>
</reference>
<dbReference type="Gene3D" id="3.30.750.80">
    <property type="entry name" value="RNA methyltransferase domain (HRMD) like"/>
    <property type="match status" value="1"/>
</dbReference>
<dbReference type="Pfam" id="PF10672">
    <property type="entry name" value="Methyltrans_SAM"/>
    <property type="match status" value="1"/>
</dbReference>
<dbReference type="EMBL" id="JBHSRS010000082">
    <property type="protein sequence ID" value="MFC6283251.1"/>
    <property type="molecule type" value="Genomic_DNA"/>
</dbReference>
<evidence type="ECO:0000256" key="6">
    <source>
        <dbReference type="ARBA" id="ARBA00022691"/>
    </source>
</evidence>
<dbReference type="PANTHER" id="PTHR42873">
    <property type="entry name" value="RIBOSOMAL RNA LARGE SUBUNIT METHYLTRANSFERASE"/>
    <property type="match status" value="1"/>
</dbReference>
<dbReference type="InterPro" id="IPR002478">
    <property type="entry name" value="PUA"/>
</dbReference>
<keyword evidence="4 10" id="KW-0489">Methyltransferase</keyword>
<comment type="caution">
    <text evidence="10">The sequence shown here is derived from an EMBL/GenBank/DDBJ whole genome shotgun (WGS) entry which is preliminary data.</text>
</comment>
<dbReference type="InterPro" id="IPR036974">
    <property type="entry name" value="PUA_sf"/>
</dbReference>
<dbReference type="CDD" id="cd02440">
    <property type="entry name" value="AdoMet_MTases"/>
    <property type="match status" value="1"/>
</dbReference>
<dbReference type="InterPro" id="IPR041532">
    <property type="entry name" value="RlmI-like_PUA"/>
</dbReference>
<comment type="similarity">
    <text evidence="8">Belongs to the methyltransferase superfamily. RlmI family.</text>
</comment>
<dbReference type="SUPFAM" id="SSF53335">
    <property type="entry name" value="S-adenosyl-L-methionine-dependent methyltransferases"/>
    <property type="match status" value="1"/>
</dbReference>
<dbReference type="InterPro" id="IPR019614">
    <property type="entry name" value="SAM-dep_methyl-trfase"/>
</dbReference>
<keyword evidence="2" id="KW-0963">Cytoplasm</keyword>
<evidence type="ECO:0000313" key="11">
    <source>
        <dbReference type="Proteomes" id="UP001596270"/>
    </source>
</evidence>
<dbReference type="SMART" id="SM00359">
    <property type="entry name" value="PUA"/>
    <property type="match status" value="1"/>
</dbReference>
<keyword evidence="5 10" id="KW-0808">Transferase</keyword>
<dbReference type="CDD" id="cd21153">
    <property type="entry name" value="PUA_RlmI"/>
    <property type="match status" value="1"/>
</dbReference>
<dbReference type="InterPro" id="IPR015947">
    <property type="entry name" value="PUA-like_sf"/>
</dbReference>
<evidence type="ECO:0000256" key="4">
    <source>
        <dbReference type="ARBA" id="ARBA00022603"/>
    </source>
</evidence>
<dbReference type="SUPFAM" id="SSF88697">
    <property type="entry name" value="PUA domain-like"/>
    <property type="match status" value="1"/>
</dbReference>
<proteinExistence type="inferred from homology"/>
<accession>A0ABW1U3H6</accession>
<protein>
    <submittedName>
        <fullName evidence="10">Class I SAM-dependent rRNA methyltransferase</fullName>
        <ecNumber evidence="10">2.1.1.-</ecNumber>
    </submittedName>
</protein>